<sequence>MTRRETLHFVTVVEVKLKECGTAGREVRAKAYVTRAGDGEVILGTNVLPQSGFQLVRVTGDDKANETRDKVAQKQFDDGRRLPTVATVALRSYIAPGTVQWITLRGIHEGKIEKRRERSKQQRKHRSERRSLHRGKPTCSGLEAGPSGTVLSPRNRRVGMGWEPVRFVIPRVLGVICSNRAPWRQWVRYGSSRMK</sequence>
<evidence type="ECO:0000313" key="4">
    <source>
        <dbReference type="WBParaSite" id="NBR_0001782901-mRNA-1"/>
    </source>
</evidence>
<reference evidence="4" key="1">
    <citation type="submission" date="2017-02" db="UniProtKB">
        <authorList>
            <consortium name="WormBaseParasite"/>
        </authorList>
    </citation>
    <scope>IDENTIFICATION</scope>
</reference>
<dbReference type="WBParaSite" id="NBR_0001782901-mRNA-1">
    <property type="protein sequence ID" value="NBR_0001782901-mRNA-1"/>
    <property type="gene ID" value="NBR_0001782901"/>
</dbReference>
<name>A0A0N4YL70_NIPBR</name>
<proteinExistence type="predicted"/>
<reference evidence="2 3" key="2">
    <citation type="submission" date="2018-11" db="EMBL/GenBank/DDBJ databases">
        <authorList>
            <consortium name="Pathogen Informatics"/>
        </authorList>
    </citation>
    <scope>NUCLEOTIDE SEQUENCE [LARGE SCALE GENOMIC DNA]</scope>
</reference>
<feature type="compositionally biased region" description="Basic residues" evidence="1">
    <location>
        <begin position="121"/>
        <end position="136"/>
    </location>
</feature>
<evidence type="ECO:0000313" key="2">
    <source>
        <dbReference type="EMBL" id="VDL81550.1"/>
    </source>
</evidence>
<feature type="region of interest" description="Disordered" evidence="1">
    <location>
        <begin position="112"/>
        <end position="152"/>
    </location>
</feature>
<evidence type="ECO:0000256" key="1">
    <source>
        <dbReference type="SAM" id="MobiDB-lite"/>
    </source>
</evidence>
<evidence type="ECO:0000313" key="3">
    <source>
        <dbReference type="Proteomes" id="UP000271162"/>
    </source>
</evidence>
<dbReference type="STRING" id="27835.A0A0N4YL70"/>
<accession>A0A0N4YL70</accession>
<organism evidence="4">
    <name type="scientific">Nippostrongylus brasiliensis</name>
    <name type="common">Rat hookworm</name>
    <dbReference type="NCBI Taxonomy" id="27835"/>
    <lineage>
        <taxon>Eukaryota</taxon>
        <taxon>Metazoa</taxon>
        <taxon>Ecdysozoa</taxon>
        <taxon>Nematoda</taxon>
        <taxon>Chromadorea</taxon>
        <taxon>Rhabditida</taxon>
        <taxon>Rhabditina</taxon>
        <taxon>Rhabditomorpha</taxon>
        <taxon>Strongyloidea</taxon>
        <taxon>Heligmosomidae</taxon>
        <taxon>Nippostrongylus</taxon>
    </lineage>
</organism>
<dbReference type="Proteomes" id="UP000271162">
    <property type="component" value="Unassembled WGS sequence"/>
</dbReference>
<gene>
    <name evidence="2" type="ORF">NBR_LOCUS17830</name>
</gene>
<dbReference type="AlphaFoldDB" id="A0A0N4YL70"/>
<dbReference type="EMBL" id="UYSL01022994">
    <property type="protein sequence ID" value="VDL81550.1"/>
    <property type="molecule type" value="Genomic_DNA"/>
</dbReference>
<keyword evidence="3" id="KW-1185">Reference proteome</keyword>
<protein>
    <submittedName>
        <fullName evidence="4">Transthyretin-like family protein</fullName>
    </submittedName>
</protein>